<evidence type="ECO:0000256" key="8">
    <source>
        <dbReference type="ARBA" id="ARBA00022840"/>
    </source>
</evidence>
<dbReference type="InterPro" id="IPR014016">
    <property type="entry name" value="UvrD-like_ATP-bd"/>
</dbReference>
<feature type="domain" description="UvrD-like helicase ATP-binding" evidence="16">
    <location>
        <begin position="41"/>
        <end position="350"/>
    </location>
</feature>
<dbReference type="GO" id="GO:0004527">
    <property type="term" value="F:exonuclease activity"/>
    <property type="evidence" value="ECO:0007669"/>
    <property type="project" value="UniProtKB-KW"/>
</dbReference>
<dbReference type="AlphaFoldDB" id="A0A543HS01"/>
<keyword evidence="4" id="KW-0227">DNA damage</keyword>
<evidence type="ECO:0000256" key="1">
    <source>
        <dbReference type="ARBA" id="ARBA00009922"/>
    </source>
</evidence>
<keyword evidence="2" id="KW-0540">Nuclease</keyword>
<evidence type="ECO:0000259" key="17">
    <source>
        <dbReference type="PROSITE" id="PS51217"/>
    </source>
</evidence>
<organism evidence="18 19">
    <name type="scientific">Klugiella xanthotipulae</name>
    <dbReference type="NCBI Taxonomy" id="244735"/>
    <lineage>
        <taxon>Bacteria</taxon>
        <taxon>Bacillati</taxon>
        <taxon>Actinomycetota</taxon>
        <taxon>Actinomycetes</taxon>
        <taxon>Micrococcales</taxon>
        <taxon>Microbacteriaceae</taxon>
        <taxon>Klugiella</taxon>
    </lineage>
</organism>
<dbReference type="GO" id="GO:0000725">
    <property type="term" value="P:recombinational repair"/>
    <property type="evidence" value="ECO:0007669"/>
    <property type="project" value="TreeGrafter"/>
</dbReference>
<dbReference type="Pfam" id="PF00580">
    <property type="entry name" value="UvrD-helicase"/>
    <property type="match status" value="1"/>
</dbReference>
<dbReference type="Proteomes" id="UP000318331">
    <property type="component" value="Unassembled WGS sequence"/>
</dbReference>
<dbReference type="EC" id="5.6.2.4" evidence="13"/>
<sequence>MPTNLIGTRVGNVGSMSEKPVEMSFGGESVDIASAPTIDLGFDHSQHVALAVPVAAHAVIVGAPGSGKTTVLMRMYRDRILRDGLRAEEIMVLSPTRLSATRLRDDLDALMPTPSAGPRARTSTSLAVQIVSTARALRGRPLPRLLTGPSQDHLIARLLDDGVAAQQHDPTAGISWPVELGEDVRSLQGFRNQLRELIRVCTDYGISPEELRALSRAHDRSVWAACADFLPLYRAAAAREFPDERDLSQFHREAIELLTAVSNGNEQELLLGDIARLRVILVDDAHELTRSSIELLAACARRGVSIVLCGDPDITTGTFQGAEATVLGALENVVGQPVRRIVLNAVYRHGPRVRGFVQRITGAIGAAGWGTQRAAASTLGDVSGGEQGVSSPTSRDTVLFSRVESAAEQNSVIARYLRERNLRAPDGDPSGEGLPWSRMAIICRTRGQADSIAEALVSLDVPTAVAAGGTVLRDHSIVRDLVWVAAVAVGMEDIDAPSLNRVLRGPLGGLDHIALRRLRSSLLHEEREAGGNQNADALLLTAFTEPAGFLTLDIPQARAADRLRQIIRDARTAVTGSIEDILWAAWDRSGLSDRWERQALHSTGVLAEDANRSLDAVVALFFSAQRFEERSPGSDPREFIYSLRNSDVPEDTLAPQGTKDTVTVTTPNGVIGRDFDLVVIPGVQEGVWPNLRIRGSLLGTEHLAALSERGQVTGTPRAAQISDGAEPSHALDERRLVLHDELRMFAQAVSRSTGEVIVLSVADEDSVPSRFYDLAPEGSEASLPSGQLSLRGLVGQLRSDLETGLVSASDEEGHPENERTRGSAQALALLAREGVAGAAPHEWYGIEPPTTDRPLVDLSADNAAVRVSPSRMESFEACELDWIIGTLGGGNTNNAAGLGTLVHRALEEEPVPHVATLMAHVDEGWPALTFDAAWDERRMHEKAHQMVIRLAEYLYSFERAKGALVSAEQNFRVRLGPVDLRGAIDRVESYPLDDAAEARRIVIVDLKTGNPDVTKNTVDANAQLTAYQLALAEGAIADVPPLAVSGGAKLVVVSPDRARTYVEIAQQTFAAEKMDEFRARLREAATGMAGASFRASIASHCSNPHSHGLCVIHTVRPVSYR</sequence>
<keyword evidence="9" id="KW-0238">DNA-binding</keyword>
<protein>
    <recommendedName>
        <fullName evidence="13">DNA 3'-5' helicase</fullName>
        <ecNumber evidence="13">5.6.2.4</ecNumber>
    </recommendedName>
</protein>
<dbReference type="SUPFAM" id="SSF52540">
    <property type="entry name" value="P-loop containing nucleoside triphosphate hydrolases"/>
    <property type="match status" value="1"/>
</dbReference>
<evidence type="ECO:0000256" key="3">
    <source>
        <dbReference type="ARBA" id="ARBA00022741"/>
    </source>
</evidence>
<dbReference type="PROSITE" id="PS51217">
    <property type="entry name" value="UVRD_HELICASE_CTER"/>
    <property type="match status" value="1"/>
</dbReference>
<keyword evidence="3 15" id="KW-0547">Nucleotide-binding</keyword>
<evidence type="ECO:0000256" key="2">
    <source>
        <dbReference type="ARBA" id="ARBA00022722"/>
    </source>
</evidence>
<dbReference type="PROSITE" id="PS51198">
    <property type="entry name" value="UVRD_HELICASE_ATP_BIND"/>
    <property type="match status" value="1"/>
</dbReference>
<proteinExistence type="inferred from homology"/>
<comment type="catalytic activity">
    <reaction evidence="14">
        <text>ATP + H2O = ADP + phosphate + H(+)</text>
        <dbReference type="Rhea" id="RHEA:13065"/>
        <dbReference type="ChEBI" id="CHEBI:15377"/>
        <dbReference type="ChEBI" id="CHEBI:15378"/>
        <dbReference type="ChEBI" id="CHEBI:30616"/>
        <dbReference type="ChEBI" id="CHEBI:43474"/>
        <dbReference type="ChEBI" id="CHEBI:456216"/>
        <dbReference type="EC" id="5.6.2.4"/>
    </reaction>
</comment>
<dbReference type="Gene3D" id="3.40.50.300">
    <property type="entry name" value="P-loop containing nucleotide triphosphate hydrolases"/>
    <property type="match status" value="2"/>
</dbReference>
<evidence type="ECO:0000256" key="6">
    <source>
        <dbReference type="ARBA" id="ARBA00022806"/>
    </source>
</evidence>
<dbReference type="GO" id="GO:0003677">
    <property type="term" value="F:DNA binding"/>
    <property type="evidence" value="ECO:0007669"/>
    <property type="project" value="UniProtKB-KW"/>
</dbReference>
<evidence type="ECO:0000256" key="15">
    <source>
        <dbReference type="PROSITE-ProRule" id="PRU00560"/>
    </source>
</evidence>
<dbReference type="InterPro" id="IPR014017">
    <property type="entry name" value="DNA_helicase_UvrD-like_C"/>
</dbReference>
<evidence type="ECO:0000256" key="10">
    <source>
        <dbReference type="ARBA" id="ARBA00023204"/>
    </source>
</evidence>
<evidence type="ECO:0000256" key="7">
    <source>
        <dbReference type="ARBA" id="ARBA00022839"/>
    </source>
</evidence>
<evidence type="ECO:0000259" key="16">
    <source>
        <dbReference type="PROSITE" id="PS51198"/>
    </source>
</evidence>
<evidence type="ECO:0000256" key="12">
    <source>
        <dbReference type="ARBA" id="ARBA00034617"/>
    </source>
</evidence>
<comment type="similarity">
    <text evidence="1">Belongs to the helicase family. UvrD subfamily.</text>
</comment>
<dbReference type="PANTHER" id="PTHR11070">
    <property type="entry name" value="UVRD / RECB / PCRA DNA HELICASE FAMILY MEMBER"/>
    <property type="match status" value="1"/>
</dbReference>
<dbReference type="InterPro" id="IPR000212">
    <property type="entry name" value="DNA_helicase_UvrD/REP"/>
</dbReference>
<keyword evidence="7" id="KW-0269">Exonuclease</keyword>
<feature type="domain" description="UvrD-like helicase C-terminal" evidence="17">
    <location>
        <begin position="358"/>
        <end position="672"/>
    </location>
</feature>
<dbReference type="Gene3D" id="1.10.10.160">
    <property type="match status" value="1"/>
</dbReference>
<evidence type="ECO:0000256" key="11">
    <source>
        <dbReference type="ARBA" id="ARBA00023235"/>
    </source>
</evidence>
<evidence type="ECO:0000313" key="19">
    <source>
        <dbReference type="Proteomes" id="UP000318331"/>
    </source>
</evidence>
<name>A0A543HS01_9MICO</name>
<keyword evidence="11" id="KW-0413">Isomerase</keyword>
<keyword evidence="5 15" id="KW-0378">Hydrolase</keyword>
<dbReference type="Gene3D" id="3.90.320.10">
    <property type="match status" value="1"/>
</dbReference>
<evidence type="ECO:0000256" key="4">
    <source>
        <dbReference type="ARBA" id="ARBA00022763"/>
    </source>
</evidence>
<comment type="caution">
    <text evidence="18">The sequence shown here is derived from an EMBL/GenBank/DDBJ whole genome shotgun (WGS) entry which is preliminary data.</text>
</comment>
<dbReference type="GO" id="GO:0033202">
    <property type="term" value="C:DNA helicase complex"/>
    <property type="evidence" value="ECO:0007669"/>
    <property type="project" value="TreeGrafter"/>
</dbReference>
<evidence type="ECO:0000256" key="14">
    <source>
        <dbReference type="ARBA" id="ARBA00048988"/>
    </source>
</evidence>
<keyword evidence="8 15" id="KW-0067">ATP-binding</keyword>
<comment type="catalytic activity">
    <reaction evidence="12">
        <text>Couples ATP hydrolysis with the unwinding of duplex DNA by translocating in the 3'-5' direction.</text>
        <dbReference type="EC" id="5.6.2.4"/>
    </reaction>
</comment>
<accession>A0A543HS01</accession>
<dbReference type="GO" id="GO:0005829">
    <property type="term" value="C:cytosol"/>
    <property type="evidence" value="ECO:0007669"/>
    <property type="project" value="TreeGrafter"/>
</dbReference>
<keyword evidence="6 15" id="KW-0347">Helicase</keyword>
<evidence type="ECO:0000313" key="18">
    <source>
        <dbReference type="EMBL" id="TQM61029.1"/>
    </source>
</evidence>
<dbReference type="GO" id="GO:0005524">
    <property type="term" value="F:ATP binding"/>
    <property type="evidence" value="ECO:0007669"/>
    <property type="project" value="UniProtKB-UniRule"/>
</dbReference>
<keyword evidence="19" id="KW-1185">Reference proteome</keyword>
<keyword evidence="10" id="KW-0234">DNA repair</keyword>
<dbReference type="EMBL" id="VFPN01000003">
    <property type="protein sequence ID" value="TQM61029.1"/>
    <property type="molecule type" value="Genomic_DNA"/>
</dbReference>
<dbReference type="GO" id="GO:0043138">
    <property type="term" value="F:3'-5' DNA helicase activity"/>
    <property type="evidence" value="ECO:0007669"/>
    <property type="project" value="UniProtKB-EC"/>
</dbReference>
<gene>
    <name evidence="18" type="ORF">FB466_1956</name>
</gene>
<dbReference type="Pfam" id="PF12705">
    <property type="entry name" value="PDDEXK_1"/>
    <property type="match status" value="1"/>
</dbReference>
<evidence type="ECO:0000256" key="9">
    <source>
        <dbReference type="ARBA" id="ARBA00023125"/>
    </source>
</evidence>
<dbReference type="PANTHER" id="PTHR11070:SF59">
    <property type="entry name" value="DNA 3'-5' HELICASE"/>
    <property type="match status" value="1"/>
</dbReference>
<dbReference type="InterPro" id="IPR027417">
    <property type="entry name" value="P-loop_NTPase"/>
</dbReference>
<evidence type="ECO:0000256" key="13">
    <source>
        <dbReference type="ARBA" id="ARBA00034808"/>
    </source>
</evidence>
<dbReference type="InterPro" id="IPR038726">
    <property type="entry name" value="PDDEXK_AddAB-type"/>
</dbReference>
<feature type="binding site" evidence="15">
    <location>
        <begin position="62"/>
        <end position="69"/>
    </location>
    <ligand>
        <name>ATP</name>
        <dbReference type="ChEBI" id="CHEBI:30616"/>
    </ligand>
</feature>
<evidence type="ECO:0000256" key="5">
    <source>
        <dbReference type="ARBA" id="ARBA00022801"/>
    </source>
</evidence>
<dbReference type="InterPro" id="IPR013986">
    <property type="entry name" value="DExx_box_DNA_helicase_dom_sf"/>
</dbReference>
<dbReference type="InterPro" id="IPR011604">
    <property type="entry name" value="PDDEXK-like_dom_sf"/>
</dbReference>
<reference evidence="18 19" key="1">
    <citation type="submission" date="2019-06" db="EMBL/GenBank/DDBJ databases">
        <title>Sequencing the genomes of 1000 actinobacteria strains.</title>
        <authorList>
            <person name="Klenk H.-P."/>
        </authorList>
    </citation>
    <scope>NUCLEOTIDE SEQUENCE [LARGE SCALE GENOMIC DNA]</scope>
    <source>
        <strain evidence="18 19">DSM 18031</strain>
    </source>
</reference>